<reference evidence="1" key="1">
    <citation type="submission" date="2020-02" db="EMBL/GenBank/DDBJ databases">
        <authorList>
            <person name="Meier V. D."/>
        </authorList>
    </citation>
    <scope>NUCLEOTIDE SEQUENCE</scope>
    <source>
        <strain evidence="1">AVDCRST_MAG74</strain>
    </source>
</reference>
<dbReference type="EMBL" id="CADCUR010000212">
    <property type="protein sequence ID" value="CAA9411461.1"/>
    <property type="molecule type" value="Genomic_DNA"/>
</dbReference>
<dbReference type="AlphaFoldDB" id="A0A6J4PDF4"/>
<name>A0A6J4PDF4_9BACT</name>
<protein>
    <submittedName>
        <fullName evidence="1">Uncharacterized protein</fullName>
    </submittedName>
</protein>
<gene>
    <name evidence="1" type="ORF">AVDCRST_MAG74-2313</name>
</gene>
<sequence>MAIKLAGLKSAKPSEIKIENQSSIDLPKGAEESIRQILAFLPTEQQRGLERIRLVDFINNPQLKNSPTPIKGDLPGLYHPKVQNKNAWLEISTGALLQPTENFGKRWMAKSAFKSNLAGLIFSLVGQHYYLTLRHSVKRENLEPQIRQYAQKNLKAWSEKQSENSRRAKFFKPLRPYVERWAKWLNKKAADAQKKN</sequence>
<proteinExistence type="predicted"/>
<accession>A0A6J4PDF4</accession>
<evidence type="ECO:0000313" key="1">
    <source>
        <dbReference type="EMBL" id="CAA9411461.1"/>
    </source>
</evidence>
<organism evidence="1">
    <name type="scientific">uncultured Pyrinomonadaceae bacterium</name>
    <dbReference type="NCBI Taxonomy" id="2283094"/>
    <lineage>
        <taxon>Bacteria</taxon>
        <taxon>Pseudomonadati</taxon>
        <taxon>Acidobacteriota</taxon>
        <taxon>Blastocatellia</taxon>
        <taxon>Blastocatellales</taxon>
        <taxon>Pyrinomonadaceae</taxon>
        <taxon>environmental samples</taxon>
    </lineage>
</organism>